<accession>A0A8S5MK58</accession>
<keyword evidence="3" id="KW-0378">Hydrolase</keyword>
<name>A0A8S5MK58_9CAUD</name>
<dbReference type="InterPro" id="IPR023347">
    <property type="entry name" value="Lysozyme_dom_sf"/>
</dbReference>
<dbReference type="GO" id="GO:0031640">
    <property type="term" value="P:killing of cells of another organism"/>
    <property type="evidence" value="ECO:0007669"/>
    <property type="project" value="UniProtKB-KW"/>
</dbReference>
<dbReference type="GO" id="GO:0042742">
    <property type="term" value="P:defense response to bacterium"/>
    <property type="evidence" value="ECO:0007669"/>
    <property type="project" value="UniProtKB-KW"/>
</dbReference>
<dbReference type="EC" id="3.2.1.17" evidence="3"/>
<evidence type="ECO:0000256" key="1">
    <source>
        <dbReference type="ARBA" id="ARBA00022529"/>
    </source>
</evidence>
<dbReference type="GO" id="GO:0003796">
    <property type="term" value="F:lysozyme activity"/>
    <property type="evidence" value="ECO:0007669"/>
    <property type="project" value="UniProtKB-EC"/>
</dbReference>
<proteinExistence type="inferred from homology"/>
<dbReference type="InterPro" id="IPR023346">
    <property type="entry name" value="Lysozyme-like_dom_sf"/>
</dbReference>
<comment type="similarity">
    <text evidence="3">Belongs to the glycosyl hydrolase 24 family.</text>
</comment>
<dbReference type="SUPFAM" id="SSF53955">
    <property type="entry name" value="Lysozyme-like"/>
    <property type="match status" value="1"/>
</dbReference>
<dbReference type="Gene3D" id="1.10.530.40">
    <property type="match status" value="1"/>
</dbReference>
<keyword evidence="2 3" id="KW-0081">Bacteriolytic enzyme</keyword>
<organism evidence="4">
    <name type="scientific">CrAss-like virus sp. ctcfK29</name>
    <dbReference type="NCBI Taxonomy" id="2826827"/>
    <lineage>
        <taxon>Viruses</taxon>
        <taxon>Duplodnaviria</taxon>
        <taxon>Heunggongvirae</taxon>
        <taxon>Uroviricota</taxon>
        <taxon>Caudoviricetes</taxon>
        <taxon>Crassvirales</taxon>
    </lineage>
</organism>
<dbReference type="EMBL" id="BK014916">
    <property type="protein sequence ID" value="DAD82299.1"/>
    <property type="molecule type" value="Genomic_DNA"/>
</dbReference>
<evidence type="ECO:0000256" key="2">
    <source>
        <dbReference type="ARBA" id="ARBA00022638"/>
    </source>
</evidence>
<reference evidence="4" key="1">
    <citation type="journal article" date="2021" name="Proc. Natl. Acad. Sci. U.S.A.">
        <title>A Catalog of Tens of Thousands of Viruses from Human Metagenomes Reveals Hidden Associations with Chronic Diseases.</title>
        <authorList>
            <person name="Tisza M.J."/>
            <person name="Buck C.B."/>
        </authorList>
    </citation>
    <scope>NUCLEOTIDE SEQUENCE</scope>
    <source>
        <strain evidence="4">CtcfK29</strain>
    </source>
</reference>
<protein>
    <recommendedName>
        <fullName evidence="3">Lysozyme</fullName>
        <ecNumber evidence="3">3.2.1.17</ecNumber>
    </recommendedName>
</protein>
<dbReference type="InterPro" id="IPR002196">
    <property type="entry name" value="Glyco_hydro_24"/>
</dbReference>
<evidence type="ECO:0000256" key="3">
    <source>
        <dbReference type="RuleBase" id="RU003788"/>
    </source>
</evidence>
<evidence type="ECO:0000313" key="4">
    <source>
        <dbReference type="EMBL" id="DAD82299.1"/>
    </source>
</evidence>
<sequence>MPVKDDSLVAQYIRAIENPDSAGYKNGIWYAPPKGQGYDLNSRGFGMDINYNNETKALTVNRPGKWVTEEEERQLRLNHLKDNQKTLDKWTPQILREMPSEEKKAMALGMLYRGDGIRSIVKNPSIRNAYYSGSEKDMQRAVSDFYQKKLPSRSKNHNKFFNARRQSTYNPSKFESPKFVPKYKFYDEGGYLDNSWDSLSLADKAEMIKVAVANGITTLPEIRSTYNEFAKGGYMPSASIKKRISNWEGSSMKTNRSFEAEAKDFNLVIPEEIRSKLSHQQLDALYSYGYNVGMGNLKERVVPTLTAYTKGKASKEDVQRSMWAKRDNELRGLTTRRNTEREMFGGNYRTTFTGTGKLGTHIDPSEYTYYEDLSPMIDNINIPQMQFPNSMATDPTTLYKAPTIDETLFSKPEVIPEEAIYNPQQERIEGLKRMNTIMGLLGQSTSFAGLADTSTPGLLSYVNQIYNS</sequence>
<keyword evidence="3" id="KW-0326">Glycosidase</keyword>
<comment type="catalytic activity">
    <reaction evidence="3">
        <text>Hydrolysis of (1-&gt;4)-beta-linkages between N-acetylmuramic acid and N-acetyl-D-glucosamine residues in a peptidoglycan and between N-acetyl-D-glucosamine residues in chitodextrins.</text>
        <dbReference type="EC" id="3.2.1.17"/>
    </reaction>
</comment>
<keyword evidence="1 3" id="KW-0929">Antimicrobial</keyword>
<dbReference type="Pfam" id="PF00959">
    <property type="entry name" value="Phage_lysozyme"/>
    <property type="match status" value="1"/>
</dbReference>
<dbReference type="GO" id="GO:0009253">
    <property type="term" value="P:peptidoglycan catabolic process"/>
    <property type="evidence" value="ECO:0007669"/>
    <property type="project" value="InterPro"/>
</dbReference>
<dbReference type="GO" id="GO:0016998">
    <property type="term" value="P:cell wall macromolecule catabolic process"/>
    <property type="evidence" value="ECO:0007669"/>
    <property type="project" value="InterPro"/>
</dbReference>